<dbReference type="InterPro" id="IPR038765">
    <property type="entry name" value="Papain-like_cys_pep_sf"/>
</dbReference>
<evidence type="ECO:0000256" key="1">
    <source>
        <dbReference type="SAM" id="SignalP"/>
    </source>
</evidence>
<name>A0A4U5LS02_STECR</name>
<feature type="signal peptide" evidence="1">
    <location>
        <begin position="1"/>
        <end position="19"/>
    </location>
</feature>
<dbReference type="OrthoDB" id="5855924at2759"/>
<dbReference type="Proteomes" id="UP000298663">
    <property type="component" value="Unassembled WGS sequence"/>
</dbReference>
<dbReference type="Gene3D" id="1.10.287.2250">
    <property type="match status" value="1"/>
</dbReference>
<evidence type="ECO:0000313" key="4">
    <source>
        <dbReference type="Proteomes" id="UP000298663"/>
    </source>
</evidence>
<feature type="chain" id="PRO_5020295120" description="Cathepsin propeptide inhibitor domain-containing protein" evidence="1">
    <location>
        <begin position="20"/>
        <end position="98"/>
    </location>
</feature>
<dbReference type="EMBL" id="AZBU02000013">
    <property type="protein sequence ID" value="TKR58794.1"/>
    <property type="molecule type" value="Genomic_DNA"/>
</dbReference>
<feature type="domain" description="Cathepsin propeptide inhibitor" evidence="2">
    <location>
        <begin position="50"/>
        <end position="83"/>
    </location>
</feature>
<organism evidence="3 4">
    <name type="scientific">Steinernema carpocapsae</name>
    <name type="common">Entomopathogenic nematode</name>
    <dbReference type="NCBI Taxonomy" id="34508"/>
    <lineage>
        <taxon>Eukaryota</taxon>
        <taxon>Metazoa</taxon>
        <taxon>Ecdysozoa</taxon>
        <taxon>Nematoda</taxon>
        <taxon>Chromadorea</taxon>
        <taxon>Rhabditida</taxon>
        <taxon>Tylenchina</taxon>
        <taxon>Panagrolaimomorpha</taxon>
        <taxon>Strongyloidoidea</taxon>
        <taxon>Steinernematidae</taxon>
        <taxon>Steinernema</taxon>
    </lineage>
</organism>
<keyword evidence="4" id="KW-1185">Reference proteome</keyword>
<comment type="caution">
    <text evidence="3">The sequence shown here is derived from an EMBL/GenBank/DDBJ whole genome shotgun (WGS) entry which is preliminary data.</text>
</comment>
<dbReference type="AlphaFoldDB" id="A0A4U5LS02"/>
<reference evidence="3 4" key="1">
    <citation type="journal article" date="2015" name="Genome Biol.">
        <title>Comparative genomics of Steinernema reveals deeply conserved gene regulatory networks.</title>
        <authorList>
            <person name="Dillman A.R."/>
            <person name="Macchietto M."/>
            <person name="Porter C.F."/>
            <person name="Rogers A."/>
            <person name="Williams B."/>
            <person name="Antoshechkin I."/>
            <person name="Lee M.M."/>
            <person name="Goodwin Z."/>
            <person name="Lu X."/>
            <person name="Lewis E.E."/>
            <person name="Goodrich-Blair H."/>
            <person name="Stock S.P."/>
            <person name="Adams B.J."/>
            <person name="Sternberg P.W."/>
            <person name="Mortazavi A."/>
        </authorList>
    </citation>
    <scope>NUCLEOTIDE SEQUENCE [LARGE SCALE GENOMIC DNA]</scope>
    <source>
        <strain evidence="3 4">ALL</strain>
    </source>
</reference>
<keyword evidence="1" id="KW-0732">Signal</keyword>
<sequence>MPLGKLFFLIALVMGSTLAFNSRINPKFVQQSKVESSEISRFIEEGLKVWEDFKVKYNKNYASEEEEKLRLLTFLSNLEMVRSTTRGFSGERNPIRWL</sequence>
<dbReference type="SUPFAM" id="SSF54001">
    <property type="entry name" value="Cysteine proteinases"/>
    <property type="match status" value="1"/>
</dbReference>
<reference evidence="3 4" key="2">
    <citation type="journal article" date="2019" name="G3 (Bethesda)">
        <title>Hybrid Assembly of the Genome of the Entomopathogenic Nematode Steinernema carpocapsae Identifies the X-Chromosome.</title>
        <authorList>
            <person name="Serra L."/>
            <person name="Macchietto M."/>
            <person name="Macias-Munoz A."/>
            <person name="McGill C.J."/>
            <person name="Rodriguez I.M."/>
            <person name="Rodriguez B."/>
            <person name="Murad R."/>
            <person name="Mortazavi A."/>
        </authorList>
    </citation>
    <scope>NUCLEOTIDE SEQUENCE [LARGE SCALE GENOMIC DNA]</scope>
    <source>
        <strain evidence="3 4">ALL</strain>
    </source>
</reference>
<proteinExistence type="predicted"/>
<evidence type="ECO:0000259" key="2">
    <source>
        <dbReference type="Pfam" id="PF08246"/>
    </source>
</evidence>
<dbReference type="InterPro" id="IPR013201">
    <property type="entry name" value="Prot_inhib_I29"/>
</dbReference>
<accession>A0A4U5LS02</accession>
<dbReference type="Pfam" id="PF08246">
    <property type="entry name" value="Inhibitor_I29"/>
    <property type="match status" value="1"/>
</dbReference>
<gene>
    <name evidence="3" type="ORF">L596_030197</name>
</gene>
<evidence type="ECO:0000313" key="3">
    <source>
        <dbReference type="EMBL" id="TKR58794.1"/>
    </source>
</evidence>
<protein>
    <recommendedName>
        <fullName evidence="2">Cathepsin propeptide inhibitor domain-containing protein</fullName>
    </recommendedName>
</protein>